<evidence type="ECO:0000313" key="2">
    <source>
        <dbReference type="EMBL" id="TMQ75452.1"/>
    </source>
</evidence>
<dbReference type="AlphaFoldDB" id="A0A5S4EJD6"/>
<name>A0A5S4EJD6_9PROT</name>
<dbReference type="Proteomes" id="UP000306324">
    <property type="component" value="Unassembled WGS sequence"/>
</dbReference>
<evidence type="ECO:0000256" key="1">
    <source>
        <dbReference type="SAM" id="MobiDB-lite"/>
    </source>
</evidence>
<feature type="region of interest" description="Disordered" evidence="1">
    <location>
        <begin position="1"/>
        <end position="30"/>
    </location>
</feature>
<organism evidence="2 3">
    <name type="scientific">Candidatus Accumulibacter phosphatis</name>
    <dbReference type="NCBI Taxonomy" id="327160"/>
    <lineage>
        <taxon>Bacteria</taxon>
        <taxon>Pseudomonadati</taxon>
        <taxon>Pseudomonadota</taxon>
        <taxon>Betaproteobacteria</taxon>
        <taxon>Candidatus Accumulibacter</taxon>
    </lineage>
</organism>
<comment type="caution">
    <text evidence="2">The sequence shown here is derived from an EMBL/GenBank/DDBJ whole genome shotgun (WGS) entry which is preliminary data.</text>
</comment>
<keyword evidence="3" id="KW-1185">Reference proteome</keyword>
<proteinExistence type="predicted"/>
<accession>A0A5S4EJD6</accession>
<gene>
    <name evidence="2" type="ORF">ACCUM_1288</name>
</gene>
<reference evidence="2 3" key="1">
    <citation type="submission" date="2019-04" db="EMBL/GenBank/DDBJ databases">
        <title>A novel phosphate-accumulating bacterium identified in bioreactor for phosphate removal from wastewater.</title>
        <authorList>
            <person name="Kotlyarov R.Y."/>
            <person name="Beletsky A.V."/>
            <person name="Kallistova A.Y."/>
            <person name="Dorofeev A.G."/>
            <person name="Nikolaev Y.Y."/>
            <person name="Pimenov N.V."/>
            <person name="Ravin N.V."/>
            <person name="Mardanov A.V."/>
        </authorList>
    </citation>
    <scope>NUCLEOTIDE SEQUENCE [LARGE SCALE GENOMIC DNA]</scope>
    <source>
        <strain evidence="2 3">Bin19</strain>
    </source>
</reference>
<sequence length="44" mass="4800">MIFGRHTAFDDAQQPGRKGYPGGHSGCHASPLDEDNAHACYNRN</sequence>
<dbReference type="EMBL" id="SWAD01000095">
    <property type="protein sequence ID" value="TMQ75452.1"/>
    <property type="molecule type" value="Genomic_DNA"/>
</dbReference>
<evidence type="ECO:0000313" key="3">
    <source>
        <dbReference type="Proteomes" id="UP000306324"/>
    </source>
</evidence>
<protein>
    <submittedName>
        <fullName evidence="2">Uncharacterized protein</fullName>
    </submittedName>
</protein>